<gene>
    <name evidence="2" type="ORF">J4Q44_G00164320</name>
</gene>
<feature type="region of interest" description="Disordered" evidence="1">
    <location>
        <begin position="33"/>
        <end position="82"/>
    </location>
</feature>
<dbReference type="AlphaFoldDB" id="A0AAN8QR23"/>
<name>A0AAN8QR23_9TELE</name>
<dbReference type="EMBL" id="JAGTTL010000014">
    <property type="protein sequence ID" value="KAK6313085.1"/>
    <property type="molecule type" value="Genomic_DNA"/>
</dbReference>
<reference evidence="2 3" key="1">
    <citation type="submission" date="2021-04" db="EMBL/GenBank/DDBJ databases">
        <authorList>
            <person name="De Guttry C."/>
            <person name="Zahm M."/>
            <person name="Klopp C."/>
            <person name="Cabau C."/>
            <person name="Louis A."/>
            <person name="Berthelot C."/>
            <person name="Parey E."/>
            <person name="Roest Crollius H."/>
            <person name="Montfort J."/>
            <person name="Robinson-Rechavi M."/>
            <person name="Bucao C."/>
            <person name="Bouchez O."/>
            <person name="Gislard M."/>
            <person name="Lluch J."/>
            <person name="Milhes M."/>
            <person name="Lampietro C."/>
            <person name="Lopez Roques C."/>
            <person name="Donnadieu C."/>
            <person name="Braasch I."/>
            <person name="Desvignes T."/>
            <person name="Postlethwait J."/>
            <person name="Bobe J."/>
            <person name="Wedekind C."/>
            <person name="Guiguen Y."/>
        </authorList>
    </citation>
    <scope>NUCLEOTIDE SEQUENCE [LARGE SCALE GENOMIC DNA]</scope>
    <source>
        <strain evidence="2">Cs_M1</strain>
        <tissue evidence="2">Blood</tissue>
    </source>
</reference>
<dbReference type="Proteomes" id="UP001356427">
    <property type="component" value="Unassembled WGS sequence"/>
</dbReference>
<accession>A0AAN8QR23</accession>
<sequence length="82" mass="9317">MPMRASGRKRALLYRSLAGKRIIRPFTVVSSECQPENEVSGLTGTTELSKHKDDYHHHSYKHGEDSPGQERNKHIGIDPITY</sequence>
<organism evidence="2 3">
    <name type="scientific">Coregonus suidteri</name>
    <dbReference type="NCBI Taxonomy" id="861788"/>
    <lineage>
        <taxon>Eukaryota</taxon>
        <taxon>Metazoa</taxon>
        <taxon>Chordata</taxon>
        <taxon>Craniata</taxon>
        <taxon>Vertebrata</taxon>
        <taxon>Euteleostomi</taxon>
        <taxon>Actinopterygii</taxon>
        <taxon>Neopterygii</taxon>
        <taxon>Teleostei</taxon>
        <taxon>Protacanthopterygii</taxon>
        <taxon>Salmoniformes</taxon>
        <taxon>Salmonidae</taxon>
        <taxon>Coregoninae</taxon>
        <taxon>Coregonus</taxon>
    </lineage>
</organism>
<comment type="caution">
    <text evidence="2">The sequence shown here is derived from an EMBL/GenBank/DDBJ whole genome shotgun (WGS) entry which is preliminary data.</text>
</comment>
<evidence type="ECO:0000256" key="1">
    <source>
        <dbReference type="SAM" id="MobiDB-lite"/>
    </source>
</evidence>
<evidence type="ECO:0000313" key="2">
    <source>
        <dbReference type="EMBL" id="KAK6313085.1"/>
    </source>
</evidence>
<proteinExistence type="predicted"/>
<evidence type="ECO:0000313" key="3">
    <source>
        <dbReference type="Proteomes" id="UP001356427"/>
    </source>
</evidence>
<keyword evidence="3" id="KW-1185">Reference proteome</keyword>
<protein>
    <submittedName>
        <fullName evidence="2">Uncharacterized protein</fullName>
    </submittedName>
</protein>
<feature type="compositionally biased region" description="Basic and acidic residues" evidence="1">
    <location>
        <begin position="48"/>
        <end position="76"/>
    </location>
</feature>